<dbReference type="OrthoDB" id="290051at2"/>
<dbReference type="PANTHER" id="PTHR23028">
    <property type="entry name" value="ACETYLTRANSFERASE"/>
    <property type="match status" value="1"/>
</dbReference>
<keyword evidence="4" id="KW-1185">Reference proteome</keyword>
<feature type="transmembrane region" description="Helical" evidence="1">
    <location>
        <begin position="90"/>
        <end position="111"/>
    </location>
</feature>
<dbReference type="EMBL" id="FSRQ01000002">
    <property type="protein sequence ID" value="SIO22506.1"/>
    <property type="molecule type" value="Genomic_DNA"/>
</dbReference>
<evidence type="ECO:0000313" key="3">
    <source>
        <dbReference type="EMBL" id="SIO22506.1"/>
    </source>
</evidence>
<keyword evidence="1" id="KW-1133">Transmembrane helix</keyword>
<dbReference type="Pfam" id="PF01757">
    <property type="entry name" value="Acyl_transf_3"/>
    <property type="match status" value="1"/>
</dbReference>
<keyword evidence="1" id="KW-0472">Membrane</keyword>
<dbReference type="InterPro" id="IPR002656">
    <property type="entry name" value="Acyl_transf_3_dom"/>
</dbReference>
<organism evidence="3 4">
    <name type="scientific">Chryseobacterium scophthalmum</name>
    <dbReference type="NCBI Taxonomy" id="59733"/>
    <lineage>
        <taxon>Bacteria</taxon>
        <taxon>Pseudomonadati</taxon>
        <taxon>Bacteroidota</taxon>
        <taxon>Flavobacteriia</taxon>
        <taxon>Flavobacteriales</taxon>
        <taxon>Weeksellaceae</taxon>
        <taxon>Chryseobacterium group</taxon>
        <taxon>Chryseobacterium</taxon>
    </lineage>
</organism>
<proteinExistence type="predicted"/>
<accession>A0A1N6HS01</accession>
<feature type="transmembrane region" description="Helical" evidence="1">
    <location>
        <begin position="330"/>
        <end position="348"/>
    </location>
</feature>
<feature type="domain" description="Acyltransferase 3" evidence="2">
    <location>
        <begin position="17"/>
        <end position="348"/>
    </location>
</feature>
<feature type="transmembrane region" description="Helical" evidence="1">
    <location>
        <begin position="303"/>
        <end position="324"/>
    </location>
</feature>
<feature type="transmembrane region" description="Helical" evidence="1">
    <location>
        <begin position="149"/>
        <end position="165"/>
    </location>
</feature>
<dbReference type="RefSeq" id="WP_074230894.1">
    <property type="nucleotide sequence ID" value="NZ_FSRQ01000002.1"/>
</dbReference>
<dbReference type="STRING" id="59733.SAMN05421769_2788"/>
<reference evidence="4" key="1">
    <citation type="submission" date="2016-12" db="EMBL/GenBank/DDBJ databases">
        <authorList>
            <person name="Varghese N."/>
            <person name="Submissions S."/>
        </authorList>
    </citation>
    <scope>NUCLEOTIDE SEQUENCE [LARGE SCALE GENOMIC DNA]</scope>
    <source>
        <strain evidence="4">DSM 16779</strain>
    </source>
</reference>
<dbReference type="GO" id="GO:0016747">
    <property type="term" value="F:acyltransferase activity, transferring groups other than amino-acyl groups"/>
    <property type="evidence" value="ECO:0007669"/>
    <property type="project" value="InterPro"/>
</dbReference>
<dbReference type="GO" id="GO:0016787">
    <property type="term" value="F:hydrolase activity"/>
    <property type="evidence" value="ECO:0007669"/>
    <property type="project" value="UniProtKB-KW"/>
</dbReference>
<evidence type="ECO:0000259" key="2">
    <source>
        <dbReference type="Pfam" id="PF01757"/>
    </source>
</evidence>
<evidence type="ECO:0000256" key="1">
    <source>
        <dbReference type="SAM" id="Phobius"/>
    </source>
</evidence>
<gene>
    <name evidence="3" type="ORF">SAMN05421769_2788</name>
</gene>
<feature type="transmembrane region" description="Helical" evidence="1">
    <location>
        <begin position="211"/>
        <end position="231"/>
    </location>
</feature>
<keyword evidence="3" id="KW-0012">Acyltransferase</keyword>
<dbReference type="GO" id="GO:0000271">
    <property type="term" value="P:polysaccharide biosynthetic process"/>
    <property type="evidence" value="ECO:0007669"/>
    <property type="project" value="TreeGrafter"/>
</dbReference>
<keyword evidence="1" id="KW-0812">Transmembrane</keyword>
<dbReference type="InterPro" id="IPR050879">
    <property type="entry name" value="Acyltransferase_3"/>
</dbReference>
<dbReference type="AlphaFoldDB" id="A0A1N6HS01"/>
<keyword evidence="3" id="KW-0808">Transferase</keyword>
<protein>
    <submittedName>
        <fullName evidence="3">Peptidoglycan/LPS O-acetylase OafA/YrhL, contains acyltransferase and SGNH-hydrolase domains</fullName>
    </submittedName>
</protein>
<dbReference type="PANTHER" id="PTHR23028:SF53">
    <property type="entry name" value="ACYL_TRANSF_3 DOMAIN-CONTAINING PROTEIN"/>
    <property type="match status" value="1"/>
</dbReference>
<feature type="transmembrane region" description="Helical" evidence="1">
    <location>
        <begin position="44"/>
        <end position="70"/>
    </location>
</feature>
<dbReference type="GO" id="GO:0016020">
    <property type="term" value="C:membrane"/>
    <property type="evidence" value="ECO:0007669"/>
    <property type="project" value="TreeGrafter"/>
</dbReference>
<feature type="transmembrane region" description="Helical" evidence="1">
    <location>
        <begin position="172"/>
        <end position="191"/>
    </location>
</feature>
<keyword evidence="3" id="KW-0378">Hydrolase</keyword>
<feature type="transmembrane region" description="Helical" evidence="1">
    <location>
        <begin position="262"/>
        <end position="283"/>
    </location>
</feature>
<name>A0A1N6HS01_9FLAO</name>
<sequence>MLKKLFSLSTSGHRTVGLDILRTLAILLVMISHSKVYLPEDFQNFLSFFLIDGVAVFFVLSGFLIGKIMIKVFTEKTSFKQIFNFWARRWLRTLPNYYFILLILIGLEGLVNGKNITSDLFKYSFFLQNLYYPIENFFPESWSLTVEEWFYLICPLLFFLIHFLFRKSKKTTFLVGIILIILLANTVRIYYYFDLGTKNYFIYDRYFVRQVITRIDAIIYGVLAAWIYVYYPNVFNKYRNINFIIGCIAILLIHNLESLYQPFQYLFSFTFASIAIMITLPFLNSIKNIKFKSLQNIIIHISLISYSMYLINLSLVNFWILPLFKIRTDIINFFLFWSITIIISTILYKRLELPFLTFRDKILK</sequence>
<dbReference type="Proteomes" id="UP000184782">
    <property type="component" value="Unassembled WGS sequence"/>
</dbReference>
<feature type="transmembrane region" description="Helical" evidence="1">
    <location>
        <begin position="238"/>
        <end position="256"/>
    </location>
</feature>
<evidence type="ECO:0000313" key="4">
    <source>
        <dbReference type="Proteomes" id="UP000184782"/>
    </source>
</evidence>